<gene>
    <name evidence="1" type="ORF">F1654_01720</name>
</gene>
<dbReference type="CDD" id="cd00248">
    <property type="entry name" value="Mth938-like"/>
    <property type="match status" value="1"/>
</dbReference>
<dbReference type="Pfam" id="PF04430">
    <property type="entry name" value="DUF498"/>
    <property type="match status" value="1"/>
</dbReference>
<dbReference type="EMBL" id="VWOJ01000001">
    <property type="protein sequence ID" value="KAA5804747.1"/>
    <property type="molecule type" value="Genomic_DNA"/>
</dbReference>
<organism evidence="1 2">
    <name type="scientific">Alkalicaulis satelles</name>
    <dbReference type="NCBI Taxonomy" id="2609175"/>
    <lineage>
        <taxon>Bacteria</taxon>
        <taxon>Pseudomonadati</taxon>
        <taxon>Pseudomonadota</taxon>
        <taxon>Alphaproteobacteria</taxon>
        <taxon>Maricaulales</taxon>
        <taxon>Maricaulaceae</taxon>
        <taxon>Alkalicaulis</taxon>
    </lineage>
</organism>
<comment type="caution">
    <text evidence="1">The sequence shown here is derived from an EMBL/GenBank/DDBJ whole genome shotgun (WGS) entry which is preliminary data.</text>
</comment>
<dbReference type="AlphaFoldDB" id="A0A5M6ZM32"/>
<dbReference type="PANTHER" id="PTHR21192">
    <property type="entry name" value="NUCLEAR PROTEIN E3-3"/>
    <property type="match status" value="1"/>
</dbReference>
<protein>
    <recommendedName>
        <fullName evidence="3">Xcc1710-like domain-containing protein</fullName>
    </recommendedName>
</protein>
<evidence type="ECO:0008006" key="3">
    <source>
        <dbReference type="Google" id="ProtNLM"/>
    </source>
</evidence>
<dbReference type="Proteomes" id="UP000325122">
    <property type="component" value="Unassembled WGS sequence"/>
</dbReference>
<dbReference type="PANTHER" id="PTHR21192:SF2">
    <property type="entry name" value="NADH DEHYDROGENASE [UBIQUINONE] 1 ALPHA SUBCOMPLEX ASSEMBLY FACTOR 3"/>
    <property type="match status" value="1"/>
</dbReference>
<evidence type="ECO:0000313" key="2">
    <source>
        <dbReference type="Proteomes" id="UP000325122"/>
    </source>
</evidence>
<sequence>MASELRVPAIDAFGDGGFRIGGVRKDGATLILDGAARAWTGAPDSPAGLAPEHFDDLIGARLRPDVVVLGAGARLVHPPADVRRAFREAGIGLEVMDTGSACRAYNLLASEARRVYAALLPV</sequence>
<dbReference type="InterPro" id="IPR007523">
    <property type="entry name" value="NDUFAF3/AAMDC"/>
</dbReference>
<evidence type="ECO:0000313" key="1">
    <source>
        <dbReference type="EMBL" id="KAA5804747.1"/>
    </source>
</evidence>
<dbReference type="Gene3D" id="3.40.1230.10">
    <property type="entry name" value="MTH938-like"/>
    <property type="match status" value="1"/>
</dbReference>
<proteinExistence type="predicted"/>
<dbReference type="RefSeq" id="WP_150021778.1">
    <property type="nucleotide sequence ID" value="NZ_VWOJ01000001.1"/>
</dbReference>
<accession>A0A5M6ZM32</accession>
<dbReference type="InterPro" id="IPR036748">
    <property type="entry name" value="MTH938-like_sf"/>
</dbReference>
<dbReference type="SUPFAM" id="SSF64076">
    <property type="entry name" value="MTH938-like"/>
    <property type="match status" value="1"/>
</dbReference>
<name>A0A5M6ZM32_9PROT</name>
<keyword evidence="2" id="KW-1185">Reference proteome</keyword>
<reference evidence="1 2" key="1">
    <citation type="submission" date="2019-09" db="EMBL/GenBank/DDBJ databases">
        <authorList>
            <person name="Kevbrin V."/>
            <person name="Grouzdev D.S."/>
        </authorList>
    </citation>
    <scope>NUCLEOTIDE SEQUENCE [LARGE SCALE GENOMIC DNA]</scope>
    <source>
        <strain evidence="1 2">G-192</strain>
    </source>
</reference>